<dbReference type="HOGENOM" id="CLU_3335253_0_0_10"/>
<dbReference type="Proteomes" id="UP000008898">
    <property type="component" value="Chromosome"/>
</dbReference>
<accession>G0L6C4</accession>
<reference evidence="2" key="1">
    <citation type="submission" date="2009-07" db="EMBL/GenBank/DDBJ databases">
        <title>Complete genome sequence of Zobellia galactanivorans Dsij.</title>
        <authorList>
            <consortium name="Genoscope - CEA"/>
        </authorList>
    </citation>
    <scope>NUCLEOTIDE SEQUENCE [LARGE SCALE GENOMIC DNA]</scope>
    <source>
        <strain evidence="2">DSM 12802 / CCUG 47099 / CIP 106680 / NCIMB 13871 / Dsij</strain>
    </source>
</reference>
<evidence type="ECO:0000313" key="2">
    <source>
        <dbReference type="Proteomes" id="UP000008898"/>
    </source>
</evidence>
<dbReference type="AlphaFoldDB" id="G0L6C4"/>
<dbReference type="EMBL" id="FP476056">
    <property type="protein sequence ID" value="CAZ96844.1"/>
    <property type="molecule type" value="Genomic_DNA"/>
</dbReference>
<dbReference type="KEGG" id="zga:ZOBELLIA_2694"/>
<protein>
    <submittedName>
        <fullName evidence="1">Uncharacterized protein</fullName>
    </submittedName>
</protein>
<sequence length="38" mass="4671">MNIDKNIEQSDFFASDLFLKWREMIEKAENSIWIFTPY</sequence>
<reference evidence="1 2" key="2">
    <citation type="journal article" date="2012" name="Environ. Microbiol.">
        <title>Characterization of the first alginolytic operons in a marine bacterium: from their emergence in marine Flavobacteriia to their independent transfers to marine Proteobacteria and human gut Bacteroides.</title>
        <authorList>
            <person name="Thomas F."/>
            <person name="Barbeyron T."/>
            <person name="Tonon T."/>
            <person name="Genicot S."/>
            <person name="Czjzek M."/>
            <person name="Michel G."/>
        </authorList>
    </citation>
    <scope>NUCLEOTIDE SEQUENCE [LARGE SCALE GENOMIC DNA]</scope>
    <source>
        <strain evidence="2">DSM 12802 / CCUG 47099 / CIP 106680 / NCIMB 13871 / Dsij</strain>
    </source>
</reference>
<dbReference type="STRING" id="63186.ZOBELLIA_2694"/>
<evidence type="ECO:0000313" key="1">
    <source>
        <dbReference type="EMBL" id="CAZ96844.1"/>
    </source>
</evidence>
<organism evidence="1 2">
    <name type="scientific">Zobellia galactanivorans (strain DSM 12802 / CCUG 47099 / CIP 106680 / NCIMB 13871 / Dsij)</name>
    <dbReference type="NCBI Taxonomy" id="63186"/>
    <lineage>
        <taxon>Bacteria</taxon>
        <taxon>Pseudomonadati</taxon>
        <taxon>Bacteroidota</taxon>
        <taxon>Flavobacteriia</taxon>
        <taxon>Flavobacteriales</taxon>
        <taxon>Flavobacteriaceae</taxon>
        <taxon>Zobellia</taxon>
    </lineage>
</organism>
<gene>
    <name evidence="1" type="ordered locus">zobellia_2694</name>
</gene>
<keyword evidence="2" id="KW-1185">Reference proteome</keyword>
<proteinExistence type="predicted"/>
<name>G0L6C4_ZOBGA</name>